<evidence type="ECO:0000313" key="8">
    <source>
        <dbReference type="Proteomes" id="UP000276133"/>
    </source>
</evidence>
<protein>
    <submittedName>
        <fullName evidence="7">Small integral membrane 7</fullName>
    </submittedName>
</protein>
<evidence type="ECO:0000313" key="7">
    <source>
        <dbReference type="EMBL" id="RMZ95796.1"/>
    </source>
</evidence>
<feature type="transmembrane region" description="Helical" evidence="6">
    <location>
        <begin position="56"/>
        <end position="76"/>
    </location>
</feature>
<comment type="similarity">
    <text evidence="2">Belongs to the SMIM7 family.</text>
</comment>
<proteinExistence type="inferred from homology"/>
<name>A0A3M7P9L3_BRAPC</name>
<evidence type="ECO:0000256" key="4">
    <source>
        <dbReference type="ARBA" id="ARBA00022989"/>
    </source>
</evidence>
<evidence type="ECO:0000256" key="1">
    <source>
        <dbReference type="ARBA" id="ARBA00004167"/>
    </source>
</evidence>
<dbReference type="Proteomes" id="UP000276133">
    <property type="component" value="Unassembled WGS sequence"/>
</dbReference>
<evidence type="ECO:0000256" key="5">
    <source>
        <dbReference type="ARBA" id="ARBA00023136"/>
    </source>
</evidence>
<accession>A0A3M7P9L3</accession>
<evidence type="ECO:0000256" key="2">
    <source>
        <dbReference type="ARBA" id="ARBA00008578"/>
    </source>
</evidence>
<organism evidence="7 8">
    <name type="scientific">Brachionus plicatilis</name>
    <name type="common">Marine rotifer</name>
    <name type="synonym">Brachionus muelleri</name>
    <dbReference type="NCBI Taxonomy" id="10195"/>
    <lineage>
        <taxon>Eukaryota</taxon>
        <taxon>Metazoa</taxon>
        <taxon>Spiralia</taxon>
        <taxon>Gnathifera</taxon>
        <taxon>Rotifera</taxon>
        <taxon>Eurotatoria</taxon>
        <taxon>Monogononta</taxon>
        <taxon>Pseudotrocha</taxon>
        <taxon>Ploima</taxon>
        <taxon>Brachionidae</taxon>
        <taxon>Brachionus</taxon>
    </lineage>
</organism>
<dbReference type="GO" id="GO:0016020">
    <property type="term" value="C:membrane"/>
    <property type="evidence" value="ECO:0007669"/>
    <property type="project" value="UniProtKB-SubCell"/>
</dbReference>
<gene>
    <name evidence="7" type="ORF">BpHYR1_039498</name>
</gene>
<sequence length="78" mass="9408">MIKNNNKAKKIIAVFLFTVYDQHIIGSFLKILSNNYLQKLDLTTDKIKEFIENIQYFRIFIALWNFFIIFLMFSFFGN</sequence>
<dbReference type="PANTHER" id="PTHR28622">
    <property type="entry name" value="SMALL INTEGRAL MEMBRANE PROTEIN 7"/>
    <property type="match status" value="1"/>
</dbReference>
<keyword evidence="4 6" id="KW-1133">Transmembrane helix</keyword>
<dbReference type="EMBL" id="REGN01012338">
    <property type="protein sequence ID" value="RMZ95796.1"/>
    <property type="molecule type" value="Genomic_DNA"/>
</dbReference>
<dbReference type="AlphaFoldDB" id="A0A3M7P9L3"/>
<evidence type="ECO:0000256" key="6">
    <source>
        <dbReference type="SAM" id="Phobius"/>
    </source>
</evidence>
<keyword evidence="3 6" id="KW-0812">Transmembrane</keyword>
<evidence type="ECO:0000256" key="3">
    <source>
        <dbReference type="ARBA" id="ARBA00022692"/>
    </source>
</evidence>
<dbReference type="PANTHER" id="PTHR28622:SF1">
    <property type="entry name" value="SMALL INTEGRAL MEMBRANE PROTEIN 7"/>
    <property type="match status" value="1"/>
</dbReference>
<comment type="subcellular location">
    <subcellularLocation>
        <location evidence="1">Membrane</location>
        <topology evidence="1">Single-pass membrane protein</topology>
    </subcellularLocation>
</comment>
<keyword evidence="5 6" id="KW-0472">Membrane</keyword>
<keyword evidence="8" id="KW-1185">Reference proteome</keyword>
<dbReference type="OrthoDB" id="10047572at2759"/>
<comment type="caution">
    <text evidence="7">The sequence shown here is derived from an EMBL/GenBank/DDBJ whole genome shotgun (WGS) entry which is preliminary data.</text>
</comment>
<reference evidence="7 8" key="1">
    <citation type="journal article" date="2018" name="Sci. Rep.">
        <title>Genomic signatures of local adaptation to the degree of environmental predictability in rotifers.</title>
        <authorList>
            <person name="Franch-Gras L."/>
            <person name="Hahn C."/>
            <person name="Garcia-Roger E.M."/>
            <person name="Carmona M.J."/>
            <person name="Serra M."/>
            <person name="Gomez A."/>
        </authorList>
    </citation>
    <scope>NUCLEOTIDE SEQUENCE [LARGE SCALE GENOMIC DNA]</scope>
    <source>
        <strain evidence="7">HYR1</strain>
    </source>
</reference>
<dbReference type="InterPro" id="IPR037659">
    <property type="entry name" value="SMIM7"/>
</dbReference>